<feature type="region of interest" description="Disordered" evidence="7">
    <location>
        <begin position="350"/>
        <end position="381"/>
    </location>
</feature>
<evidence type="ECO:0000256" key="3">
    <source>
        <dbReference type="ARBA" id="ARBA00022723"/>
    </source>
</evidence>
<evidence type="ECO:0000313" key="10">
    <source>
        <dbReference type="EMBL" id="KAG5448920.1"/>
    </source>
</evidence>
<dbReference type="GO" id="GO:0008270">
    <property type="term" value="F:zinc ion binding"/>
    <property type="evidence" value="ECO:0007669"/>
    <property type="project" value="UniProtKB-KW"/>
</dbReference>
<evidence type="ECO:0000256" key="7">
    <source>
        <dbReference type="SAM" id="MobiDB-lite"/>
    </source>
</evidence>
<dbReference type="GO" id="GO:0007033">
    <property type="term" value="P:vacuole organization"/>
    <property type="evidence" value="ECO:0007669"/>
    <property type="project" value="TreeGrafter"/>
</dbReference>
<comment type="subcellular location">
    <subcellularLocation>
        <location evidence="1">Late endosome membrane</location>
        <topology evidence="1">Peripheral membrane protein</topology>
        <orientation evidence="1">Cytoplasmic side</orientation>
    </subcellularLocation>
</comment>
<reference evidence="10 11" key="2">
    <citation type="journal article" date="2021" name="Genomics">
        <title>High-quality reference genome for Clonorchis sinensis.</title>
        <authorList>
            <person name="Young N.D."/>
            <person name="Stroehlein A.J."/>
            <person name="Kinkar L."/>
            <person name="Wang T."/>
            <person name="Sohn W.M."/>
            <person name="Chang B.C.H."/>
            <person name="Kaur P."/>
            <person name="Weisz D."/>
            <person name="Dudchenko O."/>
            <person name="Aiden E.L."/>
            <person name="Korhonen P.K."/>
            <person name="Gasser R.B."/>
        </authorList>
    </citation>
    <scope>NUCLEOTIDE SEQUENCE [LARGE SCALE GENOMIC DNA]</scope>
    <source>
        <strain evidence="10">Cs-k2</strain>
    </source>
</reference>
<keyword evidence="4" id="KW-0863">Zinc-finger</keyword>
<dbReference type="PANTHER" id="PTHR23323">
    <property type="entry name" value="VACUOLAR PROTEIN SORTING-ASSOCIATED PROTEIN"/>
    <property type="match status" value="1"/>
</dbReference>
<dbReference type="GO" id="GO:0048284">
    <property type="term" value="P:organelle fusion"/>
    <property type="evidence" value="ECO:0007669"/>
    <property type="project" value="TreeGrafter"/>
</dbReference>
<organism evidence="10 11">
    <name type="scientific">Clonorchis sinensis</name>
    <name type="common">Chinese liver fluke</name>
    <dbReference type="NCBI Taxonomy" id="79923"/>
    <lineage>
        <taxon>Eukaryota</taxon>
        <taxon>Metazoa</taxon>
        <taxon>Spiralia</taxon>
        <taxon>Lophotrochozoa</taxon>
        <taxon>Platyhelminthes</taxon>
        <taxon>Trematoda</taxon>
        <taxon>Digenea</taxon>
        <taxon>Opisthorchiida</taxon>
        <taxon>Opisthorchiata</taxon>
        <taxon>Opisthorchiidae</taxon>
        <taxon>Clonorchis</taxon>
    </lineage>
</organism>
<dbReference type="GO" id="GO:0031902">
    <property type="term" value="C:late endosome membrane"/>
    <property type="evidence" value="ECO:0007669"/>
    <property type="project" value="UniProtKB-SubCell"/>
</dbReference>
<dbReference type="GO" id="GO:0030897">
    <property type="term" value="C:HOPS complex"/>
    <property type="evidence" value="ECO:0007669"/>
    <property type="project" value="TreeGrafter"/>
</dbReference>
<evidence type="ECO:0000256" key="4">
    <source>
        <dbReference type="ARBA" id="ARBA00022771"/>
    </source>
</evidence>
<sequence>MQKPTFEKSEEGSSAEFFSRDGIFHLEPLQAFRPTAPLTNFQVSGSFLIAATVKNTLLRLNVTSPSKLSEIEISRLSDDRVHNIFLDPMGWHTIISMQSGMNFYTNRGMKKVRPIIKSKELLFDSVAWNQHNANESSTQEILIGTNDGLIFETILTSDEGRFIANTTEQYWRQVANLGHSVTGLEVVRHPPGSASVLVGEPQRCVILATTPSRLYQFAGWINTSSTTTLLSQLGPGSPTSSTGMHLSANLGLPAVNDYPQTSGVSSTPTLFPNYAPGLYYNVFNPEEKLPAGSKVTEFPHSFGYSDLKLYKFPGDELPSRFAWMTGPGIYFGHLKTEQLNLPPFSMPPSEVGAADSSLSAVDDPTDRSSNRVTTNGQNTTQPRDVFAGRVVNLFRKTKLLPYPVIRMLEHTGVPLGICLTAFHVIVAYADRVKAVNILDDQTVFSMPITPELNGGRALGVCRDPSSGSVWFFSNQGVARLNIRNETCRVWQIYLDRMLFDEARKFCQTESQLDSVNMREAEHCFSHGDFMNSAKLFARTSVPFEEVALRFSQLSLMQQQACRTSSPPVLQGLAVRDDLDVMDAIIHGSDETKSSKLPLLNGSKSATELTISASAPLKTLVSTKLQQLIEQKSVPLTGNAGIPSAKQSAPAKGTSLSGQITLLSLWLAELLITEISFFRDRVEKQDSSQDGSRLETASEEFRRLLVTPEVLAILPDAKDLLYDLIESHGGDAEIVFLAELLGDHPRLVNHYMRLGMHKDALRTLGASSRCISLVYEYSTTLALSCPEDVVTVWLRLGKLLDPVKLLPAIMLLPPKHAMRYLQTAVERYGCADQAVHHLLISLCAEASSPLSSQAPGSADSKDYLMSYLETASAHALNMVDAAGHSQFSLQELMSTSLPSEASEEPSSLLMGFDTSFMQASLPYDPGFVLRTCKETGHLQGTVFILKLLGMHQQALQTAIDSDNIPLAKAIAQNEALNVETRRQLWMIIARHVIGKQSNMQEATSLLRECPLLKLEDLLPYFHDFVTIDQFKDAICASLDSYHQRIGEVKREMHVTMRSTNALRKQLDTLRYRYEELDVANRCVHCKHILLLRAFYVFPCGHQFHMNCLIHLIQPLLTAEEKAELNDLLRMQQQGVCASSVDLQNKLDHIIASDCVSCGQPAIAGVSRLFFPDQASYETEVAVWQ</sequence>
<reference evidence="10 11" key="1">
    <citation type="journal article" date="2018" name="Biotechnol. Adv.">
        <title>Improved genomic resources and new bioinformatic workflow for the carcinogenic parasite Clonorchis sinensis: Biotechnological implications.</title>
        <authorList>
            <person name="Wang D."/>
            <person name="Korhonen P.K."/>
            <person name="Gasser R.B."/>
            <person name="Young N.D."/>
        </authorList>
    </citation>
    <scope>NUCLEOTIDE SEQUENCE [LARGE SCALE GENOMIC DNA]</scope>
    <source>
        <strain evidence="10">Cs-k2</strain>
    </source>
</reference>
<gene>
    <name evidence="10" type="ORF">CSKR_103460</name>
</gene>
<name>A0A8T1MII5_CLOSI</name>
<evidence type="ECO:0000256" key="2">
    <source>
        <dbReference type="ARBA" id="ARBA00017338"/>
    </source>
</evidence>
<comment type="caution">
    <text evidence="10">The sequence shown here is derived from an EMBL/GenBank/DDBJ whole genome shotgun (WGS) entry which is preliminary data.</text>
</comment>
<accession>A0A8T1MII5</accession>
<proteinExistence type="predicted"/>
<evidence type="ECO:0000256" key="5">
    <source>
        <dbReference type="ARBA" id="ARBA00022833"/>
    </source>
</evidence>
<dbReference type="InterPro" id="IPR007810">
    <property type="entry name" value="Pep3/Vps18_beta-prop"/>
</dbReference>
<dbReference type="PANTHER" id="PTHR23323:SF26">
    <property type="entry name" value="VACUOLAR PROTEIN SORTING-ASSOCIATED PROTEIN 18 HOMOLOG"/>
    <property type="match status" value="1"/>
</dbReference>
<dbReference type="OrthoDB" id="1845386at2759"/>
<evidence type="ECO:0000256" key="6">
    <source>
        <dbReference type="ARBA" id="ARBA00023136"/>
    </source>
</evidence>
<dbReference type="GO" id="GO:0007032">
    <property type="term" value="P:endosome organization"/>
    <property type="evidence" value="ECO:0007669"/>
    <property type="project" value="TreeGrafter"/>
</dbReference>
<evidence type="ECO:0000313" key="11">
    <source>
        <dbReference type="Proteomes" id="UP000286415"/>
    </source>
</evidence>
<dbReference type="GO" id="GO:0006904">
    <property type="term" value="P:vesicle docking involved in exocytosis"/>
    <property type="evidence" value="ECO:0007669"/>
    <property type="project" value="TreeGrafter"/>
</dbReference>
<keyword evidence="6" id="KW-0472">Membrane</keyword>
<evidence type="ECO:0000259" key="9">
    <source>
        <dbReference type="Pfam" id="PF26148"/>
    </source>
</evidence>
<dbReference type="AlphaFoldDB" id="A0A8T1MII5"/>
<keyword evidence="11" id="KW-1185">Reference proteome</keyword>
<dbReference type="Pfam" id="PF05131">
    <property type="entry name" value="Pep3_Vps18"/>
    <property type="match status" value="1"/>
</dbReference>
<evidence type="ECO:0000256" key="1">
    <source>
        <dbReference type="ARBA" id="ARBA00004492"/>
    </source>
</evidence>
<protein>
    <recommendedName>
        <fullName evidence="2">Vacuolar protein sorting-associated protein 18 homolog</fullName>
    </recommendedName>
</protein>
<dbReference type="Pfam" id="PF26148">
    <property type="entry name" value="VPS18_RING_C"/>
    <property type="match status" value="1"/>
</dbReference>
<dbReference type="EMBL" id="NIRI02000042">
    <property type="protein sequence ID" value="KAG5448920.1"/>
    <property type="molecule type" value="Genomic_DNA"/>
</dbReference>
<keyword evidence="5" id="KW-0862">Zinc</keyword>
<feature type="compositionally biased region" description="Polar residues" evidence="7">
    <location>
        <begin position="370"/>
        <end position="381"/>
    </location>
</feature>
<dbReference type="GO" id="GO:0030674">
    <property type="term" value="F:protein-macromolecule adaptor activity"/>
    <property type="evidence" value="ECO:0007669"/>
    <property type="project" value="TreeGrafter"/>
</dbReference>
<dbReference type="InterPro" id="IPR058919">
    <property type="entry name" value="Pep3/Vps18_RING_C"/>
</dbReference>
<feature type="domain" description="Pep3/Vps18 RING C-terminal" evidence="9">
    <location>
        <begin position="1078"/>
        <end position="1161"/>
    </location>
</feature>
<keyword evidence="3" id="KW-0479">Metal-binding</keyword>
<dbReference type="Proteomes" id="UP000286415">
    <property type="component" value="Unassembled WGS sequence"/>
</dbReference>
<evidence type="ECO:0000259" key="8">
    <source>
        <dbReference type="Pfam" id="PF05131"/>
    </source>
</evidence>
<feature type="domain" description="Pep3/Vps18 beta-propeller" evidence="8">
    <location>
        <begin position="23"/>
        <end position="478"/>
    </location>
</feature>